<accession>A0ABY8STV5</accession>
<reference evidence="1 2" key="1">
    <citation type="submission" date="2023-05" db="EMBL/GenBank/DDBJ databases">
        <authorList>
            <person name="Yin Y."/>
            <person name="Lu Z."/>
        </authorList>
    </citation>
    <scope>NUCLEOTIDE SEQUENCE [LARGE SCALE GENOMIC DNA]</scope>
    <source>
        <strain evidence="1 2">ZM22</strain>
    </source>
</reference>
<gene>
    <name evidence="1" type="ORF">QMY55_01605</name>
</gene>
<name>A0ABY8STV5_9BURK</name>
<dbReference type="RefSeq" id="WP_283486981.1">
    <property type="nucleotide sequence ID" value="NZ_CP125947.1"/>
</dbReference>
<evidence type="ECO:0000313" key="1">
    <source>
        <dbReference type="EMBL" id="WHS65885.1"/>
    </source>
</evidence>
<protein>
    <recommendedName>
        <fullName evidence="3">NAD(P)-binding domain-containing protein</fullName>
    </recommendedName>
</protein>
<evidence type="ECO:0000313" key="2">
    <source>
        <dbReference type="Proteomes" id="UP001240697"/>
    </source>
</evidence>
<dbReference type="EMBL" id="CP125947">
    <property type="protein sequence ID" value="WHS65885.1"/>
    <property type="molecule type" value="Genomic_DNA"/>
</dbReference>
<dbReference type="Proteomes" id="UP001240697">
    <property type="component" value="Chromosome"/>
</dbReference>
<proteinExistence type="predicted"/>
<evidence type="ECO:0008006" key="3">
    <source>
        <dbReference type="Google" id="ProtNLM"/>
    </source>
</evidence>
<organism evidence="1 2">
    <name type="scientific">Comamonas resistens</name>
    <dbReference type="NCBI Taxonomy" id="3046670"/>
    <lineage>
        <taxon>Bacteria</taxon>
        <taxon>Pseudomonadati</taxon>
        <taxon>Pseudomonadota</taxon>
        <taxon>Betaproteobacteria</taxon>
        <taxon>Burkholderiales</taxon>
        <taxon>Comamonadaceae</taxon>
        <taxon>Comamonas</taxon>
    </lineage>
</organism>
<sequence length="254" mass="27966">MSSFPPLDVLRGAQRPGPAAVARPRMLLAGATGPLGNEVLNRVVGGQRYALVQVLARERYTEGLRDMQLLPQTGDDALQWPLQAAEVGLIMFEPPRPFYQRERALWTPQPAQLQAVAQWMRACGVQTLAVVLPHDMGSLPQSIRQGLANVDEQQVAALGFERLILVRSAREPARLGAGNVLHRVARAMLSALSYMVPQGDRPVRAMHVARLVEAALLQAPPGIHVAAPERVWRAAQKDGLQTELQDWLRVHHEP</sequence>
<keyword evidence="2" id="KW-1185">Reference proteome</keyword>